<dbReference type="KEGG" id="coy:HF329_00825"/>
<sequence length="156" mass="18122">MLWKREYKKDTSPQENQEETYKLLDRLFERWRRLIRQFCGEIERRFNKIGLLYQKVILVGFFLSGTTLCIFLAVGDGYVKKGSLQVTPITQPAHVLPRHDTLDIFWSKKKYSPSDNIQHYRAFLDSLSSTANGKVTLDSLRRSRPGLLDSLALIGL</sequence>
<keyword evidence="1" id="KW-1133">Transmembrane helix</keyword>
<gene>
    <name evidence="2" type="ORF">HF329_00825</name>
</gene>
<evidence type="ECO:0000256" key="1">
    <source>
        <dbReference type="SAM" id="Phobius"/>
    </source>
</evidence>
<dbReference type="Proteomes" id="UP000502421">
    <property type="component" value="Chromosome"/>
</dbReference>
<evidence type="ECO:0000313" key="3">
    <source>
        <dbReference type="Proteomes" id="UP000502421"/>
    </source>
</evidence>
<evidence type="ECO:0000313" key="2">
    <source>
        <dbReference type="EMBL" id="QJB29927.1"/>
    </source>
</evidence>
<accession>A0AAE6ZE30</accession>
<proteinExistence type="predicted"/>
<dbReference type="RefSeq" id="WP_168802215.1">
    <property type="nucleotide sequence ID" value="NZ_CP051205.1"/>
</dbReference>
<feature type="transmembrane region" description="Helical" evidence="1">
    <location>
        <begin position="52"/>
        <end position="74"/>
    </location>
</feature>
<reference evidence="3" key="1">
    <citation type="submission" date="2020-04" db="EMBL/GenBank/DDBJ databases">
        <authorList>
            <person name="Kittiwongwattana C."/>
        </authorList>
    </citation>
    <scope>NUCLEOTIDE SEQUENCE [LARGE SCALE GENOMIC DNA]</scope>
    <source>
        <strain evidence="3">1310</strain>
    </source>
</reference>
<keyword evidence="1" id="KW-0812">Transmembrane</keyword>
<dbReference type="AlphaFoldDB" id="A0AAE6ZE30"/>
<keyword evidence="1" id="KW-0472">Membrane</keyword>
<organism evidence="2 3">
    <name type="scientific">Chitinophaga oryzae</name>
    <dbReference type="NCBI Taxonomy" id="2725414"/>
    <lineage>
        <taxon>Bacteria</taxon>
        <taxon>Pseudomonadati</taxon>
        <taxon>Bacteroidota</taxon>
        <taxon>Chitinophagia</taxon>
        <taxon>Chitinophagales</taxon>
        <taxon>Chitinophagaceae</taxon>
        <taxon>Chitinophaga</taxon>
    </lineage>
</organism>
<protein>
    <submittedName>
        <fullName evidence="2">Uncharacterized protein</fullName>
    </submittedName>
</protein>
<name>A0AAE6ZE30_9BACT</name>
<dbReference type="EMBL" id="CP051205">
    <property type="protein sequence ID" value="QJB29927.1"/>
    <property type="molecule type" value="Genomic_DNA"/>
</dbReference>